<evidence type="ECO:0000313" key="3">
    <source>
        <dbReference type="EMBL" id="PWJ95334.1"/>
    </source>
</evidence>
<proteinExistence type="predicted"/>
<accession>A0AA45C7I0</accession>
<keyword evidence="1" id="KW-0051">Antiviral defense</keyword>
<evidence type="ECO:0000256" key="1">
    <source>
        <dbReference type="ARBA" id="ARBA00023118"/>
    </source>
</evidence>
<dbReference type="NCBIfam" id="TIGR02580">
    <property type="entry name" value="cas_RAMP_Cmr4"/>
    <property type="match status" value="1"/>
</dbReference>
<dbReference type="RefSeq" id="WP_109604579.1">
    <property type="nucleotide sequence ID" value="NZ_QGGI01000006.1"/>
</dbReference>
<dbReference type="EMBL" id="QGGI01000006">
    <property type="protein sequence ID" value="PWJ95334.1"/>
    <property type="molecule type" value="Genomic_DNA"/>
</dbReference>
<comment type="caution">
    <text evidence="3">The sequence shown here is derived from an EMBL/GenBank/DDBJ whole genome shotgun (WGS) entry which is preliminary data.</text>
</comment>
<dbReference type="Pfam" id="PF03787">
    <property type="entry name" value="RAMPs"/>
    <property type="match status" value="1"/>
</dbReference>
<dbReference type="InterPro" id="IPR013410">
    <property type="entry name" value="CRISPR-assoc_RAMP_Cmr4"/>
</dbReference>
<organism evidence="3 4">
    <name type="scientific">Oceanotoga teriensis</name>
    <dbReference type="NCBI Taxonomy" id="515440"/>
    <lineage>
        <taxon>Bacteria</taxon>
        <taxon>Thermotogati</taxon>
        <taxon>Thermotogota</taxon>
        <taxon>Thermotogae</taxon>
        <taxon>Petrotogales</taxon>
        <taxon>Petrotogaceae</taxon>
        <taxon>Oceanotoga</taxon>
    </lineage>
</organism>
<dbReference type="AlphaFoldDB" id="A0AA45C7I0"/>
<protein>
    <submittedName>
        <fullName evidence="3">CRISPR-associated Cmr4 family protein</fullName>
    </submittedName>
</protein>
<sequence length="271" mass="31492">MFSTSKQLFIKTKSPLHAGIGRTIGNIDMPIQREKYGGYPKIEATTLKGNLRKYYENNDANNYFGKANNETVSVFGITDARLLFYPIKTIKGMYTYVTCSYLLNRFIEDNKIIEEIEGSKIFDVPENKCGIIKNNNQFSDLKDDYIYLDNFIFKKISIDNNKNKALEKFNFIKEKDIILLSDNDFNELIFLNKNIVHRNRVNEITGVVDKKSGSLYTEEYVPIETVFYTLILKNEFGENDLYEKFFEEIPLKIQIGSNYNFGKGIVEIIKK</sequence>
<gene>
    <name evidence="3" type="ORF">C7380_106142</name>
</gene>
<dbReference type="GO" id="GO:0051607">
    <property type="term" value="P:defense response to virus"/>
    <property type="evidence" value="ECO:0007669"/>
    <property type="project" value="UniProtKB-KW"/>
</dbReference>
<dbReference type="InterPro" id="IPR005537">
    <property type="entry name" value="RAMP_III_fam"/>
</dbReference>
<reference evidence="3 4" key="1">
    <citation type="submission" date="2018-05" db="EMBL/GenBank/DDBJ databases">
        <title>Genomic Encyclopedia of Type Strains, Phase IV (KMG-IV): sequencing the most valuable type-strain genomes for metagenomic binning, comparative biology and taxonomic classification.</title>
        <authorList>
            <person name="Goeker M."/>
        </authorList>
    </citation>
    <scope>NUCLEOTIDE SEQUENCE [LARGE SCALE GENOMIC DNA]</scope>
    <source>
        <strain evidence="3 4">DSM 24906</strain>
    </source>
</reference>
<dbReference type="PANTHER" id="PTHR36700">
    <property type="entry name" value="CRISPR SYSTEM CMR SUBUNIT CMR4"/>
    <property type="match status" value="1"/>
</dbReference>
<name>A0AA45C7I0_9BACT</name>
<evidence type="ECO:0000259" key="2">
    <source>
        <dbReference type="Pfam" id="PF03787"/>
    </source>
</evidence>
<dbReference type="Proteomes" id="UP000245921">
    <property type="component" value="Unassembled WGS sequence"/>
</dbReference>
<evidence type="ECO:0000313" key="4">
    <source>
        <dbReference type="Proteomes" id="UP000245921"/>
    </source>
</evidence>
<keyword evidence="4" id="KW-1185">Reference proteome</keyword>
<feature type="domain" description="CRISPR type III-associated protein" evidence="2">
    <location>
        <begin position="10"/>
        <end position="267"/>
    </location>
</feature>
<dbReference type="PANTHER" id="PTHR36700:SF1">
    <property type="entry name" value="CRISPR SYSTEM CMR SUBUNIT CMR4"/>
    <property type="match status" value="1"/>
</dbReference>